<reference evidence="1 2" key="1">
    <citation type="submission" date="2019-12" db="EMBL/GenBank/DDBJ databases">
        <title>Corynebacterium sp. nov., isolated from feces of the Anser Albifrons in China.</title>
        <authorList>
            <person name="Liu Q."/>
        </authorList>
    </citation>
    <scope>NUCLEOTIDE SEQUENCE [LARGE SCALE GENOMIC DNA]</scope>
    <source>
        <strain evidence="1 2">4H37-19</strain>
    </source>
</reference>
<dbReference type="EMBL" id="CP046884">
    <property type="protein sequence ID" value="QNQ90751.1"/>
    <property type="molecule type" value="Genomic_DNA"/>
</dbReference>
<gene>
    <name evidence="1" type="ORF">GP475_08935</name>
</gene>
<proteinExistence type="predicted"/>
<dbReference type="AlphaFoldDB" id="A0A7H0SQC6"/>
<name>A0A7H0SQC6_9CORY</name>
<dbReference type="Proteomes" id="UP000516320">
    <property type="component" value="Chromosome"/>
</dbReference>
<protein>
    <submittedName>
        <fullName evidence="1">Uncharacterized protein</fullName>
    </submittedName>
</protein>
<dbReference type="RefSeq" id="WP_187974065.1">
    <property type="nucleotide sequence ID" value="NZ_CP046884.1"/>
</dbReference>
<organism evidence="1 2">
    <name type="scientific">Corynebacterium poyangense</name>
    <dbReference type="NCBI Taxonomy" id="2684405"/>
    <lineage>
        <taxon>Bacteria</taxon>
        <taxon>Bacillati</taxon>
        <taxon>Actinomycetota</taxon>
        <taxon>Actinomycetes</taxon>
        <taxon>Mycobacteriales</taxon>
        <taxon>Corynebacteriaceae</taxon>
        <taxon>Corynebacterium</taxon>
    </lineage>
</organism>
<dbReference type="KEGG" id="cpoy:GP475_08935"/>
<evidence type="ECO:0000313" key="2">
    <source>
        <dbReference type="Proteomes" id="UP000516320"/>
    </source>
</evidence>
<evidence type="ECO:0000313" key="1">
    <source>
        <dbReference type="EMBL" id="QNQ90751.1"/>
    </source>
</evidence>
<keyword evidence="2" id="KW-1185">Reference proteome</keyword>
<sequence>MNPEIVEAREKYLAEHPFDPKRNAVLGYGEDGLPAGFLTLPDMDELSIVAMKFGYEFLAHIRTDEDVDEWLDAVMSATKSPELAGILFAHAFRGIAGILYNIIDKPGLNGVMEKVAIDGWKKEF</sequence>
<accession>A0A7H0SQC6</accession>